<accession>A0AAW9QS54</accession>
<dbReference type="InterPro" id="IPR001173">
    <property type="entry name" value="Glyco_trans_2-like"/>
</dbReference>
<evidence type="ECO:0000313" key="3">
    <source>
        <dbReference type="EMBL" id="MEG3439700.1"/>
    </source>
</evidence>
<feature type="compositionally biased region" description="Basic and acidic residues" evidence="1">
    <location>
        <begin position="359"/>
        <end position="370"/>
    </location>
</feature>
<evidence type="ECO:0000259" key="2">
    <source>
        <dbReference type="Pfam" id="PF00535"/>
    </source>
</evidence>
<dbReference type="EMBL" id="JBAFSM010000056">
    <property type="protein sequence ID" value="MEG3439700.1"/>
    <property type="molecule type" value="Genomic_DNA"/>
</dbReference>
<dbReference type="PANTHER" id="PTHR22916">
    <property type="entry name" value="GLYCOSYLTRANSFERASE"/>
    <property type="match status" value="1"/>
</dbReference>
<reference evidence="3 4" key="1">
    <citation type="submission" date="2024-01" db="EMBL/GenBank/DDBJ databases">
        <title>Genomic insights into the taxonomy and metabolism of the cyanobacterium Pannus brasiliensis CCIBt3594.</title>
        <authorList>
            <person name="Machado M."/>
            <person name="Botero N.B."/>
            <person name="Andreote A.P.D."/>
            <person name="Feitosa A.M.T."/>
            <person name="Popin R."/>
            <person name="Sivonen K."/>
            <person name="Fiore M.F."/>
        </authorList>
    </citation>
    <scope>NUCLEOTIDE SEQUENCE [LARGE SCALE GENOMIC DNA]</scope>
    <source>
        <strain evidence="3 4">CCIBt3594</strain>
    </source>
</reference>
<keyword evidence="3" id="KW-0808">Transferase</keyword>
<name>A0AAW9QS54_9CHRO</name>
<comment type="caution">
    <text evidence="3">The sequence shown here is derived from an EMBL/GenBank/DDBJ whole genome shotgun (WGS) entry which is preliminary data.</text>
</comment>
<dbReference type="RefSeq" id="WP_332867181.1">
    <property type="nucleotide sequence ID" value="NZ_JBAFSM010000056.1"/>
</dbReference>
<gene>
    <name evidence="3" type="ORF">V0288_21410</name>
</gene>
<protein>
    <submittedName>
        <fullName evidence="3">Glycosyltransferase family 2 protein</fullName>
        <ecNumber evidence="3">2.4.-.-</ecNumber>
    </submittedName>
</protein>
<proteinExistence type="predicted"/>
<dbReference type="Gene3D" id="3.90.550.10">
    <property type="entry name" value="Spore Coat Polysaccharide Biosynthesis Protein SpsA, Chain A"/>
    <property type="match status" value="1"/>
</dbReference>
<keyword evidence="4" id="KW-1185">Reference proteome</keyword>
<dbReference type="EC" id="2.4.-.-" evidence="3"/>
<dbReference type="SUPFAM" id="SSF53448">
    <property type="entry name" value="Nucleotide-diphospho-sugar transferases"/>
    <property type="match status" value="1"/>
</dbReference>
<dbReference type="Proteomes" id="UP001328733">
    <property type="component" value="Unassembled WGS sequence"/>
</dbReference>
<organism evidence="3 4">
    <name type="scientific">Pannus brasiliensis CCIBt3594</name>
    <dbReference type="NCBI Taxonomy" id="1427578"/>
    <lineage>
        <taxon>Bacteria</taxon>
        <taxon>Bacillati</taxon>
        <taxon>Cyanobacteriota</taxon>
        <taxon>Cyanophyceae</taxon>
        <taxon>Oscillatoriophycideae</taxon>
        <taxon>Chroococcales</taxon>
        <taxon>Microcystaceae</taxon>
        <taxon>Pannus</taxon>
    </lineage>
</organism>
<feature type="domain" description="Glycosyltransferase 2-like" evidence="2">
    <location>
        <begin position="8"/>
        <end position="149"/>
    </location>
</feature>
<dbReference type="InterPro" id="IPR029044">
    <property type="entry name" value="Nucleotide-diphossugar_trans"/>
</dbReference>
<sequence length="370" mass="43831">MIRKPLVSCIIIFFNAKKETFFEEAIESVLAQTYENWELILADDGSRDESTAIALDYARRYPDKIRYVDHEGHENRGMSATRNLGIRHARGEYIAFLDADDVWFPQKLAEQVPLLEARPTVAMLYGRTQYWFSWTENNPCIWRRSPKEEWGDFLTVTSRRFDTSIEPAEQLVLFLENRLIYPCMCSVLIRRESIEKVGGFEEEFRNALEDVAFHSKIFLHYPVYVSSKCWDRYRIHPKSFWNSDGRESQHVGRLNYLLWLESYLREREIDDPKVWRALEKDLWAHRHPRVHRQLERLRHPLRTLQNIVRKFQKESLDIPRPVALADSPLPNPIERQEVALSPLSLSDLSRKSKISPWDRSQEKTGEVKKI</sequence>
<evidence type="ECO:0000313" key="4">
    <source>
        <dbReference type="Proteomes" id="UP001328733"/>
    </source>
</evidence>
<dbReference type="CDD" id="cd00761">
    <property type="entry name" value="Glyco_tranf_GTA_type"/>
    <property type="match status" value="1"/>
</dbReference>
<dbReference type="GO" id="GO:0016758">
    <property type="term" value="F:hexosyltransferase activity"/>
    <property type="evidence" value="ECO:0007669"/>
    <property type="project" value="UniProtKB-ARBA"/>
</dbReference>
<dbReference type="PANTHER" id="PTHR22916:SF3">
    <property type="entry name" value="UDP-GLCNAC:BETAGAL BETA-1,3-N-ACETYLGLUCOSAMINYLTRANSFERASE-LIKE PROTEIN 1"/>
    <property type="match status" value="1"/>
</dbReference>
<feature type="region of interest" description="Disordered" evidence="1">
    <location>
        <begin position="350"/>
        <end position="370"/>
    </location>
</feature>
<evidence type="ECO:0000256" key="1">
    <source>
        <dbReference type="SAM" id="MobiDB-lite"/>
    </source>
</evidence>
<dbReference type="AlphaFoldDB" id="A0AAW9QS54"/>
<keyword evidence="3" id="KW-0328">Glycosyltransferase</keyword>
<dbReference type="Pfam" id="PF00535">
    <property type="entry name" value="Glycos_transf_2"/>
    <property type="match status" value="1"/>
</dbReference>